<dbReference type="InterPro" id="IPR002478">
    <property type="entry name" value="PUA"/>
</dbReference>
<evidence type="ECO:0000256" key="6">
    <source>
        <dbReference type="ARBA" id="ARBA00022777"/>
    </source>
</evidence>
<evidence type="ECO:0000256" key="4">
    <source>
        <dbReference type="ARBA" id="ARBA00022679"/>
    </source>
</evidence>
<dbReference type="InterPro" id="IPR005715">
    <property type="entry name" value="Glu_5kinase/COase_Synthase"/>
</dbReference>
<dbReference type="PANTHER" id="PTHR43654">
    <property type="entry name" value="GLUTAMATE 5-KINASE"/>
    <property type="match status" value="1"/>
</dbReference>
<feature type="binding site" evidence="8">
    <location>
        <position position="54"/>
    </location>
    <ligand>
        <name>substrate</name>
    </ligand>
</feature>
<keyword evidence="6 8" id="KW-0418">Kinase</keyword>
<comment type="pathway">
    <text evidence="8">Amino-acid biosynthesis; L-proline biosynthesis; L-glutamate 5-semialdehyde from L-glutamate: step 1/2.</text>
</comment>
<dbReference type="PROSITE" id="PS50890">
    <property type="entry name" value="PUA"/>
    <property type="match status" value="1"/>
</dbReference>
<keyword evidence="2 8" id="KW-0028">Amino-acid biosynthesis</keyword>
<keyword evidence="4 8" id="KW-0808">Transferase</keyword>
<dbReference type="InterPro" id="IPR036974">
    <property type="entry name" value="PUA_sf"/>
</dbReference>
<dbReference type="GO" id="GO:0005829">
    <property type="term" value="C:cytosol"/>
    <property type="evidence" value="ECO:0007669"/>
    <property type="project" value="TreeGrafter"/>
</dbReference>
<dbReference type="HAMAP" id="MF_00456">
    <property type="entry name" value="ProB"/>
    <property type="match status" value="1"/>
</dbReference>
<comment type="function">
    <text evidence="8">Catalyzes the transfer of a phosphate group to glutamate to form L-glutamate 5-phosphate.</text>
</comment>
<dbReference type="PIRSF" id="PIRSF000729">
    <property type="entry name" value="GK"/>
    <property type="match status" value="1"/>
</dbReference>
<feature type="binding site" evidence="8">
    <location>
        <position position="141"/>
    </location>
    <ligand>
        <name>substrate</name>
    </ligand>
</feature>
<organism evidence="10 11">
    <name type="scientific">Ketobacter alkanivorans</name>
    <dbReference type="NCBI Taxonomy" id="1917421"/>
    <lineage>
        <taxon>Bacteria</taxon>
        <taxon>Pseudomonadati</taxon>
        <taxon>Pseudomonadota</taxon>
        <taxon>Gammaproteobacteria</taxon>
        <taxon>Pseudomonadales</taxon>
        <taxon>Ketobacteraceae</taxon>
        <taxon>Ketobacter</taxon>
    </lineage>
</organism>
<dbReference type="Gene3D" id="2.30.130.10">
    <property type="entry name" value="PUA domain"/>
    <property type="match status" value="1"/>
</dbReference>
<dbReference type="EC" id="2.7.2.11" evidence="8"/>
<dbReference type="InterPro" id="IPR019797">
    <property type="entry name" value="Glutamate_5-kinase_CS"/>
</dbReference>
<dbReference type="InterPro" id="IPR001057">
    <property type="entry name" value="Glu/AcGlu_kinase"/>
</dbReference>
<dbReference type="InterPro" id="IPR036393">
    <property type="entry name" value="AceGlu_kinase-like_sf"/>
</dbReference>
<comment type="catalytic activity">
    <reaction evidence="8">
        <text>L-glutamate + ATP = L-glutamyl 5-phosphate + ADP</text>
        <dbReference type="Rhea" id="RHEA:14877"/>
        <dbReference type="ChEBI" id="CHEBI:29985"/>
        <dbReference type="ChEBI" id="CHEBI:30616"/>
        <dbReference type="ChEBI" id="CHEBI:58274"/>
        <dbReference type="ChEBI" id="CHEBI:456216"/>
        <dbReference type="EC" id="2.7.2.11"/>
    </reaction>
</comment>
<evidence type="ECO:0000256" key="1">
    <source>
        <dbReference type="ARBA" id="ARBA00022490"/>
    </source>
</evidence>
<dbReference type="InterPro" id="IPR041739">
    <property type="entry name" value="G5K_ProB"/>
</dbReference>
<comment type="caution">
    <text evidence="8">Lacks conserved residue(s) required for the propagation of feature annotation.</text>
</comment>
<dbReference type="Pfam" id="PF01472">
    <property type="entry name" value="PUA"/>
    <property type="match status" value="1"/>
</dbReference>
<dbReference type="SMART" id="SM00359">
    <property type="entry name" value="PUA"/>
    <property type="match status" value="1"/>
</dbReference>
<dbReference type="FunFam" id="3.40.1160.10:FF:000018">
    <property type="entry name" value="Glutamate 5-kinase"/>
    <property type="match status" value="1"/>
</dbReference>
<feature type="binding site" evidence="8">
    <location>
        <position position="153"/>
    </location>
    <ligand>
        <name>substrate</name>
    </ligand>
</feature>
<dbReference type="Gene3D" id="3.40.1160.10">
    <property type="entry name" value="Acetylglutamate kinase-like"/>
    <property type="match status" value="2"/>
</dbReference>
<dbReference type="Proteomes" id="UP000235116">
    <property type="component" value="Chromosome"/>
</dbReference>
<evidence type="ECO:0000256" key="5">
    <source>
        <dbReference type="ARBA" id="ARBA00022741"/>
    </source>
</evidence>
<dbReference type="PRINTS" id="PR00474">
    <property type="entry name" value="GLU5KINASE"/>
</dbReference>
<keyword evidence="5 8" id="KW-0547">Nucleotide-binding</keyword>
<comment type="subcellular location">
    <subcellularLocation>
        <location evidence="8">Cytoplasm</location>
    </subcellularLocation>
</comment>
<protein>
    <recommendedName>
        <fullName evidence="8">Glutamate 5-kinase</fullName>
        <ecNumber evidence="8">2.7.2.11</ecNumber>
    </recommendedName>
    <alternativeName>
        <fullName evidence="8">Gamma-glutamyl kinase</fullName>
        <shortName evidence="8">GK</shortName>
    </alternativeName>
</protein>
<dbReference type="FunFam" id="2.30.130.10:FF:000007">
    <property type="entry name" value="Glutamate 5-kinase"/>
    <property type="match status" value="1"/>
</dbReference>
<proteinExistence type="inferred from homology"/>
<dbReference type="KEGG" id="kak:Kalk_05840"/>
<feature type="domain" description="PUA" evidence="9">
    <location>
        <begin position="281"/>
        <end position="364"/>
    </location>
</feature>
<feature type="binding site" evidence="8">
    <location>
        <position position="14"/>
    </location>
    <ligand>
        <name>ATP</name>
        <dbReference type="ChEBI" id="CHEBI:30616"/>
    </ligand>
</feature>
<keyword evidence="1 8" id="KW-0963">Cytoplasm</keyword>
<dbReference type="GO" id="GO:0003723">
    <property type="term" value="F:RNA binding"/>
    <property type="evidence" value="ECO:0007669"/>
    <property type="project" value="InterPro"/>
</dbReference>
<feature type="binding site" evidence="8">
    <location>
        <begin position="173"/>
        <end position="174"/>
    </location>
    <ligand>
        <name>ATP</name>
        <dbReference type="ChEBI" id="CHEBI:30616"/>
    </ligand>
</feature>
<gene>
    <name evidence="8" type="primary">proB</name>
    <name evidence="10" type="ORF">Kalk_05840</name>
</gene>
<accession>A0A2K9LRA6</accession>
<evidence type="ECO:0000256" key="2">
    <source>
        <dbReference type="ARBA" id="ARBA00022605"/>
    </source>
</evidence>
<comment type="similarity">
    <text evidence="8">Belongs to the glutamate 5-kinase family.</text>
</comment>
<dbReference type="Pfam" id="PF00696">
    <property type="entry name" value="AA_kinase"/>
    <property type="match status" value="1"/>
</dbReference>
<evidence type="ECO:0000256" key="7">
    <source>
        <dbReference type="ARBA" id="ARBA00022840"/>
    </source>
</evidence>
<dbReference type="OrthoDB" id="9804434at2"/>
<dbReference type="NCBIfam" id="TIGR01027">
    <property type="entry name" value="proB"/>
    <property type="match status" value="1"/>
</dbReference>
<dbReference type="PROSITE" id="PS00902">
    <property type="entry name" value="GLUTAMATE_5_KINASE"/>
    <property type="match status" value="1"/>
</dbReference>
<keyword evidence="3 8" id="KW-0641">Proline biosynthesis</keyword>
<evidence type="ECO:0000256" key="3">
    <source>
        <dbReference type="ARBA" id="ARBA00022650"/>
    </source>
</evidence>
<reference evidence="11" key="1">
    <citation type="submission" date="2017-08" db="EMBL/GenBank/DDBJ databases">
        <title>Direct submision.</title>
        <authorList>
            <person name="Kim S.-J."/>
            <person name="Rhee S.-K."/>
        </authorList>
    </citation>
    <scope>NUCLEOTIDE SEQUENCE [LARGE SCALE GENOMIC DNA]</scope>
    <source>
        <strain evidence="11">GI5</strain>
    </source>
</reference>
<dbReference type="GO" id="GO:0004349">
    <property type="term" value="F:glutamate 5-kinase activity"/>
    <property type="evidence" value="ECO:0007669"/>
    <property type="project" value="UniProtKB-UniRule"/>
</dbReference>
<keyword evidence="7 8" id="KW-0067">ATP-binding</keyword>
<dbReference type="InterPro" id="IPR011529">
    <property type="entry name" value="Glu_5kinase"/>
</dbReference>
<dbReference type="GO" id="GO:0005524">
    <property type="term" value="F:ATP binding"/>
    <property type="evidence" value="ECO:0007669"/>
    <property type="project" value="UniProtKB-KW"/>
</dbReference>
<evidence type="ECO:0000313" key="11">
    <source>
        <dbReference type="Proteomes" id="UP000235116"/>
    </source>
</evidence>
<dbReference type="SUPFAM" id="SSF53633">
    <property type="entry name" value="Carbamate kinase-like"/>
    <property type="match status" value="1"/>
</dbReference>
<dbReference type="PANTHER" id="PTHR43654:SF1">
    <property type="entry name" value="ISOPENTENYL PHOSPHATE KINASE"/>
    <property type="match status" value="1"/>
</dbReference>
<dbReference type="UniPathway" id="UPA00098">
    <property type="reaction ID" value="UER00359"/>
</dbReference>
<dbReference type="SUPFAM" id="SSF88697">
    <property type="entry name" value="PUA domain-like"/>
    <property type="match status" value="1"/>
</dbReference>
<dbReference type="CDD" id="cd21157">
    <property type="entry name" value="PUA_G5K"/>
    <property type="match status" value="1"/>
</dbReference>
<keyword evidence="11" id="KW-1185">Reference proteome</keyword>
<dbReference type="InterPro" id="IPR001048">
    <property type="entry name" value="Asp/Glu/Uridylate_kinase"/>
</dbReference>
<name>A0A2K9LRA6_9GAMM</name>
<evidence type="ECO:0000259" key="9">
    <source>
        <dbReference type="SMART" id="SM00359"/>
    </source>
</evidence>
<sequence length="372" mass="39450">MRAEVSVSRRWVVKIGSALLTNDGQGLDRAAIAGWVEQIAALRKLGVEVVLVSSGSVAEGMARLGWKRRPKAMHDLQAAAAVGQMGLVQAWEQAFQAHGVHTAQVLVTHDDLSDRKRYLNARSALLALIGHGVVPVVNENDTVVTDEIRFGDNDTLGALVTNLVEADLLVILTDQQGMYDADPRSNPDATLLSHARASDPALVSMAGGSGGALGKGGMATKLRAAKLAARSGAASIIVGGRLPEVLTRIQRAESVGTLLTADESPMAARKQWLAGHLQMRGVLVLDEGAAKALREKGVSLLPVGVREVTGNFSRGEMVSCVDADNQRIACGLVNYSADEARKIMGRSTDAIVSVLGYADEKELIHRDNMVVF</sequence>
<dbReference type="AlphaFoldDB" id="A0A2K9LRA6"/>
<dbReference type="GO" id="GO:0055129">
    <property type="term" value="P:L-proline biosynthetic process"/>
    <property type="evidence" value="ECO:0007669"/>
    <property type="project" value="UniProtKB-UniRule"/>
</dbReference>
<dbReference type="CDD" id="cd04242">
    <property type="entry name" value="AAK_G5K_ProB"/>
    <property type="match status" value="1"/>
</dbReference>
<dbReference type="EMBL" id="CP022684">
    <property type="protein sequence ID" value="AUM14858.1"/>
    <property type="molecule type" value="Genomic_DNA"/>
</dbReference>
<evidence type="ECO:0000313" key="10">
    <source>
        <dbReference type="EMBL" id="AUM14858.1"/>
    </source>
</evidence>
<dbReference type="InterPro" id="IPR015947">
    <property type="entry name" value="PUA-like_sf"/>
</dbReference>
<evidence type="ECO:0000256" key="8">
    <source>
        <dbReference type="HAMAP-Rule" id="MF_00456"/>
    </source>
</evidence>